<sequence length="140" mass="16066">MKVRVAGVIKEGNRVLTLRYNYGGVDVFALPGGNLEFGEELKEALKREYFEEIQIDIKVGEELLTAEVIREGEQTLHQIFECSINKGVPILNPAETTSLEVCWLEIDRIKEYNLYPNINIYLGEIDLANKYVGVIEQKWF</sequence>
<dbReference type="RefSeq" id="WP_111373106.1">
    <property type="nucleotide sequence ID" value="NZ_CP029480.1"/>
</dbReference>
<dbReference type="Gene3D" id="3.90.79.10">
    <property type="entry name" value="Nucleoside Triphosphate Pyrophosphohydrolase"/>
    <property type="match status" value="1"/>
</dbReference>
<dbReference type="PROSITE" id="PS51462">
    <property type="entry name" value="NUDIX"/>
    <property type="match status" value="1"/>
</dbReference>
<dbReference type="GO" id="GO:0016787">
    <property type="term" value="F:hydrolase activity"/>
    <property type="evidence" value="ECO:0007669"/>
    <property type="project" value="UniProtKB-KW"/>
</dbReference>
<evidence type="ECO:0000256" key="2">
    <source>
        <dbReference type="ARBA" id="ARBA00022801"/>
    </source>
</evidence>
<dbReference type="InterPro" id="IPR015797">
    <property type="entry name" value="NUDIX_hydrolase-like_dom_sf"/>
</dbReference>
<dbReference type="Proteomes" id="UP000249873">
    <property type="component" value="Chromosome"/>
</dbReference>
<comment type="cofactor">
    <cofactor evidence="1">
        <name>Mg(2+)</name>
        <dbReference type="ChEBI" id="CHEBI:18420"/>
    </cofactor>
</comment>
<gene>
    <name evidence="4" type="ORF">DJ013_16780</name>
</gene>
<reference evidence="4 5" key="1">
    <citation type="submission" date="2018-05" db="EMBL/GenBank/DDBJ databases">
        <title>Complete genome sequence of Arcticibacterium luteifluviistationis SM1504T, a cytophagaceae bacterium isolated from Arctic surface seawater.</title>
        <authorList>
            <person name="Li Y."/>
            <person name="Qin Q.-L."/>
        </authorList>
    </citation>
    <scope>NUCLEOTIDE SEQUENCE [LARGE SCALE GENOMIC DNA]</scope>
    <source>
        <strain evidence="4 5">SM1504</strain>
    </source>
</reference>
<keyword evidence="2 4" id="KW-0378">Hydrolase</keyword>
<keyword evidence="5" id="KW-1185">Reference proteome</keyword>
<dbReference type="InterPro" id="IPR000086">
    <property type="entry name" value="NUDIX_hydrolase_dom"/>
</dbReference>
<dbReference type="PANTHER" id="PTHR43046:SF14">
    <property type="entry name" value="MUTT_NUDIX FAMILY PROTEIN"/>
    <property type="match status" value="1"/>
</dbReference>
<organism evidence="4 5">
    <name type="scientific">Arcticibacterium luteifluviistationis</name>
    <dbReference type="NCBI Taxonomy" id="1784714"/>
    <lineage>
        <taxon>Bacteria</taxon>
        <taxon>Pseudomonadati</taxon>
        <taxon>Bacteroidota</taxon>
        <taxon>Cytophagia</taxon>
        <taxon>Cytophagales</taxon>
        <taxon>Leadbetterellaceae</taxon>
        <taxon>Arcticibacterium</taxon>
    </lineage>
</organism>
<accession>A0A2Z4GFI6</accession>
<dbReference type="AlphaFoldDB" id="A0A2Z4GFI6"/>
<evidence type="ECO:0000256" key="1">
    <source>
        <dbReference type="ARBA" id="ARBA00001946"/>
    </source>
</evidence>
<dbReference type="SUPFAM" id="SSF55811">
    <property type="entry name" value="Nudix"/>
    <property type="match status" value="1"/>
</dbReference>
<proteinExistence type="predicted"/>
<name>A0A2Z4GFI6_9BACT</name>
<evidence type="ECO:0000313" key="4">
    <source>
        <dbReference type="EMBL" id="AWV99738.1"/>
    </source>
</evidence>
<dbReference type="Pfam" id="PF00293">
    <property type="entry name" value="NUDIX"/>
    <property type="match status" value="1"/>
</dbReference>
<dbReference type="OrthoDB" id="65827at2"/>
<evidence type="ECO:0000313" key="5">
    <source>
        <dbReference type="Proteomes" id="UP000249873"/>
    </source>
</evidence>
<protein>
    <submittedName>
        <fullName evidence="4">NUDIX hydrolase</fullName>
    </submittedName>
</protein>
<dbReference type="EMBL" id="CP029480">
    <property type="protein sequence ID" value="AWV99738.1"/>
    <property type="molecule type" value="Genomic_DNA"/>
</dbReference>
<feature type="domain" description="Nudix hydrolase" evidence="3">
    <location>
        <begin position="1"/>
        <end position="126"/>
    </location>
</feature>
<evidence type="ECO:0000259" key="3">
    <source>
        <dbReference type="PROSITE" id="PS51462"/>
    </source>
</evidence>
<dbReference type="PANTHER" id="PTHR43046">
    <property type="entry name" value="GDP-MANNOSE MANNOSYL HYDROLASE"/>
    <property type="match status" value="1"/>
</dbReference>
<dbReference type="KEGG" id="als:DJ013_16780"/>